<organism evidence="2 3">
    <name type="scientific">Candidatus Adlerbacteria bacterium RIFCSPLOWO2_01_FULL_51_16</name>
    <dbReference type="NCBI Taxonomy" id="1797243"/>
    <lineage>
        <taxon>Bacteria</taxon>
        <taxon>Candidatus Adleribacteriota</taxon>
    </lineage>
</organism>
<reference evidence="2 3" key="1">
    <citation type="journal article" date="2016" name="Nat. Commun.">
        <title>Thousands of microbial genomes shed light on interconnected biogeochemical processes in an aquifer system.</title>
        <authorList>
            <person name="Anantharaman K."/>
            <person name="Brown C.T."/>
            <person name="Hug L.A."/>
            <person name="Sharon I."/>
            <person name="Castelle C.J."/>
            <person name="Probst A.J."/>
            <person name="Thomas B.C."/>
            <person name="Singh A."/>
            <person name="Wilkins M.J."/>
            <person name="Karaoz U."/>
            <person name="Brodie E.L."/>
            <person name="Williams K.H."/>
            <person name="Hubbard S.S."/>
            <person name="Banfield J.F."/>
        </authorList>
    </citation>
    <scope>NUCLEOTIDE SEQUENCE [LARGE SCALE GENOMIC DNA]</scope>
</reference>
<dbReference type="SUPFAM" id="SSF54593">
    <property type="entry name" value="Glyoxalase/Bleomycin resistance protein/Dihydroxybiphenyl dioxygenase"/>
    <property type="match status" value="1"/>
</dbReference>
<dbReference type="STRING" id="1797243.A2943_02690"/>
<dbReference type="PANTHER" id="PTHR33993">
    <property type="entry name" value="GLYOXALASE-RELATED"/>
    <property type="match status" value="1"/>
</dbReference>
<dbReference type="AlphaFoldDB" id="A0A1F4XGP8"/>
<accession>A0A1F4XGP8</accession>
<dbReference type="Pfam" id="PF22677">
    <property type="entry name" value="Ble-like_N"/>
    <property type="match status" value="1"/>
</dbReference>
<evidence type="ECO:0000313" key="2">
    <source>
        <dbReference type="EMBL" id="OGC80764.1"/>
    </source>
</evidence>
<protein>
    <recommendedName>
        <fullName evidence="1">VOC domain-containing protein</fullName>
    </recommendedName>
</protein>
<evidence type="ECO:0000259" key="1">
    <source>
        <dbReference type="PROSITE" id="PS51819"/>
    </source>
</evidence>
<dbReference type="InterPro" id="IPR052164">
    <property type="entry name" value="Anthracycline_SecMetBiosynth"/>
</dbReference>
<sequence length="142" mass="15446">MNRVVHFEIQADDLDRAQKFYESVFGWKFIETGPGFGGYRIVVTGPGPDEIVKGKVTMENVGINGGLMKRNAPLPPDGHSPNAFTCIVAVDDIDAYIAKADAAGAKPQTEKMNVPGVGLLRYYKDTEGNIFGMIQPVMSPQK</sequence>
<proteinExistence type="predicted"/>
<dbReference type="EMBL" id="MEWX01000014">
    <property type="protein sequence ID" value="OGC80764.1"/>
    <property type="molecule type" value="Genomic_DNA"/>
</dbReference>
<dbReference type="Proteomes" id="UP000176185">
    <property type="component" value="Unassembled WGS sequence"/>
</dbReference>
<dbReference type="InterPro" id="IPR037523">
    <property type="entry name" value="VOC_core"/>
</dbReference>
<dbReference type="PROSITE" id="PS51819">
    <property type="entry name" value="VOC"/>
    <property type="match status" value="1"/>
</dbReference>
<dbReference type="InterPro" id="IPR053863">
    <property type="entry name" value="Glyoxy/Ble-like_N"/>
</dbReference>
<dbReference type="Gene3D" id="3.10.180.10">
    <property type="entry name" value="2,3-Dihydroxybiphenyl 1,2-Dioxygenase, domain 1"/>
    <property type="match status" value="1"/>
</dbReference>
<evidence type="ECO:0000313" key="3">
    <source>
        <dbReference type="Proteomes" id="UP000176185"/>
    </source>
</evidence>
<dbReference type="InterPro" id="IPR029068">
    <property type="entry name" value="Glyas_Bleomycin-R_OHBP_Dase"/>
</dbReference>
<feature type="domain" description="VOC" evidence="1">
    <location>
        <begin position="3"/>
        <end position="136"/>
    </location>
</feature>
<name>A0A1F4XGP8_9BACT</name>
<gene>
    <name evidence="2" type="ORF">A2943_02690</name>
</gene>
<dbReference type="PANTHER" id="PTHR33993:SF2">
    <property type="entry name" value="VOC DOMAIN-CONTAINING PROTEIN"/>
    <property type="match status" value="1"/>
</dbReference>
<comment type="caution">
    <text evidence="2">The sequence shown here is derived from an EMBL/GenBank/DDBJ whole genome shotgun (WGS) entry which is preliminary data.</text>
</comment>
<dbReference type="CDD" id="cd07247">
    <property type="entry name" value="SgaA_N_like"/>
    <property type="match status" value="1"/>
</dbReference>